<gene>
    <name evidence="1" type="ORF">DCF19_13950</name>
</gene>
<evidence type="ECO:0000313" key="1">
    <source>
        <dbReference type="EMBL" id="PZO39367.1"/>
    </source>
</evidence>
<protein>
    <submittedName>
        <fullName evidence="1">Uncharacterized protein</fullName>
    </submittedName>
</protein>
<dbReference type="AlphaFoldDB" id="A0A2W4W7V0"/>
<reference evidence="1 2" key="2">
    <citation type="submission" date="2018-06" db="EMBL/GenBank/DDBJ databases">
        <title>Metagenomic assembly of (sub)arctic Cyanobacteria and their associated microbiome from non-axenic cultures.</title>
        <authorList>
            <person name="Baurain D."/>
        </authorList>
    </citation>
    <scope>NUCLEOTIDE SEQUENCE [LARGE SCALE GENOMIC DNA]</scope>
    <source>
        <strain evidence="1">ULC066bin1</strain>
    </source>
</reference>
<proteinExistence type="predicted"/>
<sequence>MIEGLNVSENIETFTIAAKVETLVVRMLLRKQNEPALNKMSVLEGIETEMMIDVTQGMMIPADRQKRSPLA</sequence>
<dbReference type="EMBL" id="QBML01000018">
    <property type="protein sequence ID" value="PZO39367.1"/>
    <property type="molecule type" value="Genomic_DNA"/>
</dbReference>
<name>A0A2W4W7V0_9CYAN</name>
<reference evidence="1 2" key="1">
    <citation type="submission" date="2018-04" db="EMBL/GenBank/DDBJ databases">
        <authorList>
            <person name="Go L.Y."/>
            <person name="Mitchell J.A."/>
        </authorList>
    </citation>
    <scope>NUCLEOTIDE SEQUENCE [LARGE SCALE GENOMIC DNA]</scope>
    <source>
        <strain evidence="1">ULC066bin1</strain>
    </source>
</reference>
<evidence type="ECO:0000313" key="2">
    <source>
        <dbReference type="Proteomes" id="UP000249467"/>
    </source>
</evidence>
<accession>A0A2W4W7V0</accession>
<dbReference type="Proteomes" id="UP000249467">
    <property type="component" value="Unassembled WGS sequence"/>
</dbReference>
<organism evidence="1 2">
    <name type="scientific">Pseudanabaena frigida</name>
    <dbReference type="NCBI Taxonomy" id="945775"/>
    <lineage>
        <taxon>Bacteria</taxon>
        <taxon>Bacillati</taxon>
        <taxon>Cyanobacteriota</taxon>
        <taxon>Cyanophyceae</taxon>
        <taxon>Pseudanabaenales</taxon>
        <taxon>Pseudanabaenaceae</taxon>
        <taxon>Pseudanabaena</taxon>
    </lineage>
</organism>
<comment type="caution">
    <text evidence="1">The sequence shown here is derived from an EMBL/GenBank/DDBJ whole genome shotgun (WGS) entry which is preliminary data.</text>
</comment>